<protein>
    <submittedName>
        <fullName evidence="7">Tetracycline resistance protein, class E-like isoform X1</fullName>
    </submittedName>
</protein>
<keyword evidence="3 5" id="KW-1133">Transmembrane helix</keyword>
<dbReference type="Pfam" id="PF07690">
    <property type="entry name" value="MFS_1"/>
    <property type="match status" value="1"/>
</dbReference>
<evidence type="ECO:0000313" key="6">
    <source>
        <dbReference type="Proteomes" id="UP000515158"/>
    </source>
</evidence>
<dbReference type="FunCoup" id="A0A6P8ZU86">
    <property type="interactions" value="114"/>
</dbReference>
<name>A0A6P8ZU86_THRPL</name>
<dbReference type="InterPro" id="IPR011701">
    <property type="entry name" value="MFS"/>
</dbReference>
<dbReference type="Gene3D" id="1.20.1250.20">
    <property type="entry name" value="MFS general substrate transporter like domains"/>
    <property type="match status" value="1"/>
</dbReference>
<keyword evidence="2 5" id="KW-0812">Transmembrane</keyword>
<feature type="transmembrane region" description="Helical" evidence="5">
    <location>
        <begin position="376"/>
        <end position="395"/>
    </location>
</feature>
<dbReference type="GO" id="GO:0016020">
    <property type="term" value="C:membrane"/>
    <property type="evidence" value="ECO:0007669"/>
    <property type="project" value="UniProtKB-SubCell"/>
</dbReference>
<feature type="transmembrane region" description="Helical" evidence="5">
    <location>
        <begin position="401"/>
        <end position="422"/>
    </location>
</feature>
<feature type="transmembrane region" description="Helical" evidence="5">
    <location>
        <begin position="241"/>
        <end position="264"/>
    </location>
</feature>
<dbReference type="PANTHER" id="PTHR23507:SF37">
    <property type="entry name" value="GH08173P"/>
    <property type="match status" value="1"/>
</dbReference>
<keyword evidence="6" id="KW-1185">Reference proteome</keyword>
<evidence type="ECO:0000256" key="4">
    <source>
        <dbReference type="ARBA" id="ARBA00023136"/>
    </source>
</evidence>
<dbReference type="Proteomes" id="UP000515158">
    <property type="component" value="Unplaced"/>
</dbReference>
<evidence type="ECO:0000256" key="2">
    <source>
        <dbReference type="ARBA" id="ARBA00022692"/>
    </source>
</evidence>
<feature type="transmembrane region" description="Helical" evidence="5">
    <location>
        <begin position="467"/>
        <end position="487"/>
    </location>
</feature>
<reference evidence="7" key="1">
    <citation type="submission" date="2025-08" db="UniProtKB">
        <authorList>
            <consortium name="RefSeq"/>
        </authorList>
    </citation>
    <scope>IDENTIFICATION</scope>
    <source>
        <tissue evidence="7">Total insect</tissue>
    </source>
</reference>
<feature type="transmembrane region" description="Helical" evidence="5">
    <location>
        <begin position="57"/>
        <end position="77"/>
    </location>
</feature>
<feature type="transmembrane region" description="Helical" evidence="5">
    <location>
        <begin position="212"/>
        <end position="235"/>
    </location>
</feature>
<dbReference type="PANTHER" id="PTHR23507">
    <property type="entry name" value="ZGC:174356"/>
    <property type="match status" value="1"/>
</dbReference>
<dbReference type="InterPro" id="IPR036259">
    <property type="entry name" value="MFS_trans_sf"/>
</dbReference>
<evidence type="ECO:0000256" key="3">
    <source>
        <dbReference type="ARBA" id="ARBA00022989"/>
    </source>
</evidence>
<dbReference type="GO" id="GO:0022857">
    <property type="term" value="F:transmembrane transporter activity"/>
    <property type="evidence" value="ECO:0007669"/>
    <property type="project" value="InterPro"/>
</dbReference>
<organism evidence="7">
    <name type="scientific">Thrips palmi</name>
    <name type="common">Melon thrips</name>
    <dbReference type="NCBI Taxonomy" id="161013"/>
    <lineage>
        <taxon>Eukaryota</taxon>
        <taxon>Metazoa</taxon>
        <taxon>Ecdysozoa</taxon>
        <taxon>Arthropoda</taxon>
        <taxon>Hexapoda</taxon>
        <taxon>Insecta</taxon>
        <taxon>Pterygota</taxon>
        <taxon>Neoptera</taxon>
        <taxon>Paraneoptera</taxon>
        <taxon>Thysanoptera</taxon>
        <taxon>Terebrantia</taxon>
        <taxon>Thripoidea</taxon>
        <taxon>Thripidae</taxon>
        <taxon>Thrips</taxon>
    </lineage>
</organism>
<gene>
    <name evidence="7" type="primary">LOC117649835</name>
</gene>
<evidence type="ECO:0000313" key="7">
    <source>
        <dbReference type="RefSeq" id="XP_034248858.1"/>
    </source>
</evidence>
<dbReference type="SUPFAM" id="SSF103473">
    <property type="entry name" value="MFS general substrate transporter"/>
    <property type="match status" value="1"/>
</dbReference>
<dbReference type="KEGG" id="tpal:117649835"/>
<dbReference type="GeneID" id="117649835"/>
<feature type="transmembrane region" description="Helical" evidence="5">
    <location>
        <begin position="434"/>
        <end position="455"/>
    </location>
</feature>
<evidence type="ECO:0000256" key="5">
    <source>
        <dbReference type="SAM" id="Phobius"/>
    </source>
</evidence>
<feature type="transmembrane region" description="Helical" evidence="5">
    <location>
        <begin position="144"/>
        <end position="164"/>
    </location>
</feature>
<feature type="transmembrane region" description="Helical" evidence="5">
    <location>
        <begin position="305"/>
        <end position="322"/>
    </location>
</feature>
<evidence type="ECO:0000256" key="1">
    <source>
        <dbReference type="ARBA" id="ARBA00004141"/>
    </source>
</evidence>
<dbReference type="RefSeq" id="XP_034248858.1">
    <property type="nucleotide sequence ID" value="XM_034392967.1"/>
</dbReference>
<feature type="transmembrane region" description="Helical" evidence="5">
    <location>
        <begin position="120"/>
        <end position="137"/>
    </location>
</feature>
<feature type="transmembrane region" description="Helical" evidence="5">
    <location>
        <begin position="176"/>
        <end position="200"/>
    </location>
</feature>
<sequence length="508" mass="55782">MRTHSLGQFGFIRGASKFTMQTHPTPPLRTETSTAPAEGAAKERSWLARANITVEPVMLAHMFAFMLTSVVGQSFLVQRACRVHLGLPESVCSSIQEPQFKEDAARVQIEVSNFHQYNGIVYNFVPVFLAPFLGAWSDRRGRKLPLLMGLGGNTLYFAMLALVASQDTWRLEMILVLVSLPAALTGSGLAVFSATHCYVADVTPTEDRTLRLAILDSCYLVAMPAGISLGAYLFGSVLDGSVTAMFAISTGFLAFCFVYSLLVLEWQTNDAQKSLKGVNICSDFFDKHHIVESIKTLCRPRSSHGRLYLFLILLSVGLYTFQRNEQQFTYLYTQMKFNWSVNEFSNYRTFQTIAYVFAMLLGVPLFTKHCGFSDSVIVLTASVAHAVAGVAFVAAEVPWVFYIGGAVSSLGPTGPPVLRSMASKLVSVDERGKIFAILCVAETAMPILASAVYSQVYNATLESYPPAIFWVTIASQATVFIFILCVYASMRRSPAPPCHAAERSPPES</sequence>
<dbReference type="OrthoDB" id="419734at2759"/>
<comment type="subcellular location">
    <subcellularLocation>
        <location evidence="1">Membrane</location>
        <topology evidence="1">Multi-pass membrane protein</topology>
    </subcellularLocation>
</comment>
<feature type="transmembrane region" description="Helical" evidence="5">
    <location>
        <begin position="349"/>
        <end position="367"/>
    </location>
</feature>
<dbReference type="AlphaFoldDB" id="A0A6P8ZU86"/>
<keyword evidence="4 5" id="KW-0472">Membrane</keyword>
<accession>A0A6P8ZU86</accession>
<dbReference type="InParanoid" id="A0A6P8ZU86"/>
<proteinExistence type="predicted"/>